<evidence type="ECO:0000259" key="2">
    <source>
        <dbReference type="Pfam" id="PF16075"/>
    </source>
</evidence>
<organism evidence="3 4">
    <name type="scientific">Roseibium algae</name>
    <dbReference type="NCBI Taxonomy" id="3123038"/>
    <lineage>
        <taxon>Bacteria</taxon>
        <taxon>Pseudomonadati</taxon>
        <taxon>Pseudomonadota</taxon>
        <taxon>Alphaproteobacteria</taxon>
        <taxon>Hyphomicrobiales</taxon>
        <taxon>Stappiaceae</taxon>
        <taxon>Roseibium</taxon>
    </lineage>
</organism>
<comment type="caution">
    <text evidence="3">The sequence shown here is derived from an EMBL/GenBank/DDBJ whole genome shotgun (WGS) entry which is preliminary data.</text>
</comment>
<proteinExistence type="predicted"/>
<dbReference type="Pfam" id="PF16075">
    <property type="entry name" value="DUF4815"/>
    <property type="match status" value="1"/>
</dbReference>
<feature type="region of interest" description="Disordered" evidence="1">
    <location>
        <begin position="1"/>
        <end position="23"/>
    </location>
</feature>
<feature type="compositionally biased region" description="Basic and acidic residues" evidence="1">
    <location>
        <begin position="1"/>
        <end position="20"/>
    </location>
</feature>
<name>A0ABU8TJZ0_9HYPH</name>
<dbReference type="InterPro" id="IPR032096">
    <property type="entry name" value="DUF4815"/>
</dbReference>
<evidence type="ECO:0000256" key="1">
    <source>
        <dbReference type="SAM" id="MobiDB-lite"/>
    </source>
</evidence>
<evidence type="ECO:0000313" key="4">
    <source>
        <dbReference type="Proteomes" id="UP001385499"/>
    </source>
</evidence>
<dbReference type="RefSeq" id="WP_340274198.1">
    <property type="nucleotide sequence ID" value="NZ_JBAKIA010000005.1"/>
</dbReference>
<gene>
    <name evidence="3" type="ORF">V6575_10160</name>
</gene>
<dbReference type="EMBL" id="JBAKIA010000005">
    <property type="protein sequence ID" value="MEJ8474452.1"/>
    <property type="molecule type" value="Genomic_DNA"/>
</dbReference>
<feature type="domain" description="DUF4815" evidence="2">
    <location>
        <begin position="12"/>
        <end position="585"/>
    </location>
</feature>
<evidence type="ECO:0000313" key="3">
    <source>
        <dbReference type="EMBL" id="MEJ8474452.1"/>
    </source>
</evidence>
<keyword evidence="4" id="KW-1185">Reference proteome</keyword>
<sequence length="1076" mass="114832">MFEHKSGLPATHDRGPENPDRTGLVFSEGNFLQGSELNELQTILRTQVASVGDLIAKDGDRRSGAGIVVVPDVNPLDPNAPALTATLQFEAGRVYVGGRVLLIEAREIANVSIVGDVRAGVRLQTSYITHEDDPTLLGLEPGTLSENEPGAAREVQGLIWSIEGDGGVGDFFPVYLLHAGTVIDQAPPPSLTGVLETLSVYDAQANGHYIVDGCNVVPLGKDGADQVFSITAGTANIQGWKRKREAAIRFPVTEKPQLETIVAEPHVFATAGTSIIEVSRPPIAVVTSAIVTKQITESVIRGAVPGGSDGLSQSSIVEIQSVKQGQVTFDPSEYSLTGDMISWAPVGDEPLQASTYSVTYLYNDVVTPDAVSETSVTLSGGVQGRSVLISYTSKLPRIDLVCLNLEGLPEYVEGISARKGALPPAAPADLLKLAEVHNDWQGTPEIIANGTRNYTFDQQRRFFDFLIKMARQFDRSESERDVQSRAAVSADGIFTESFTDDFYRDQGEPQTAAINQGVLQLAVDVVGVQASEDLAALDWTETVLVAQGLASSEMKINPYANFNTMPGDLRLSPPVDFWTDHVTQWASPVTQEFTAAPDTPPGTTSLNEEVSESVSSAKVLRQIDINYDLAGFGAGENLESLTFDGIDVTPAPVLVADGVGQISGTFKIPALVPTGSRVVRAQGAAGSFAEAFFVGEGTIETEVMRRVTLVSRAAPPPVTIINNIVNVTNTVTNNNGGQNDPLAQTFSLVAGGHVAGVDIRAGTIGNPDNGVRVQLATTLNGYPTNELLAETFLPMQGVSPGDILQARFDVPVYLPSNRQFCFVVLTDDADHSLAIARVGEVDPENQTRVSSQPYTVGVLFSSSNRLAWEAHNDADLWFNIVGAQFSPLEKTVVLWTGELDRVSDIIVRGTVDIPTGAARFRYELVRENGDVHALAPGQSIEFDDFLTETVTLRAVLSGSADVSPILYPGTSLVFGRVRSEGTYVSRVFPIAGGTKCVAVFASSQPAGSEIDVRVDQADDNWQGLAPVSTRQLGGGWNEPVHELDAFTAPLGGRVRVRLSGSPAARPSIARLRAFGF</sequence>
<accession>A0ABU8TJZ0</accession>
<protein>
    <submittedName>
        <fullName evidence="3">DUF4815 domain-containing protein</fullName>
    </submittedName>
</protein>
<reference evidence="3 4" key="1">
    <citation type="submission" date="2024-02" db="EMBL/GenBank/DDBJ databases">
        <title>Roseibium algae sp. nov., isolated from marine alga (Grateloupia sp.), showing potential in myo-inositol conversion.</title>
        <authorList>
            <person name="Wang Y."/>
        </authorList>
    </citation>
    <scope>NUCLEOTIDE SEQUENCE [LARGE SCALE GENOMIC DNA]</scope>
    <source>
        <strain evidence="3 4">H3510</strain>
    </source>
</reference>
<dbReference type="Proteomes" id="UP001385499">
    <property type="component" value="Unassembled WGS sequence"/>
</dbReference>